<dbReference type="Proteomes" id="UP000294506">
    <property type="component" value="Unassembled WGS sequence"/>
</dbReference>
<protein>
    <submittedName>
        <fullName evidence="2">Aldose 1-epimerase</fullName>
    </submittedName>
</protein>
<evidence type="ECO:0000313" key="3">
    <source>
        <dbReference type="Proteomes" id="UP000294506"/>
    </source>
</evidence>
<keyword evidence="3" id="KW-1185">Reference proteome</keyword>
<feature type="compositionally biased region" description="Acidic residues" evidence="1">
    <location>
        <begin position="177"/>
        <end position="187"/>
    </location>
</feature>
<comment type="caution">
    <text evidence="2">The sequence shown here is derived from an EMBL/GenBank/DDBJ whole genome shotgun (WGS) entry which is preliminary data.</text>
</comment>
<feature type="compositionally biased region" description="Low complexity" evidence="1">
    <location>
        <begin position="277"/>
        <end position="290"/>
    </location>
</feature>
<name>A0A4R7G8A1_9MICC</name>
<dbReference type="InterPro" id="IPR011013">
    <property type="entry name" value="Gal_mutarotase_sf_dom"/>
</dbReference>
<dbReference type="AlphaFoldDB" id="A0A4R7G8A1"/>
<dbReference type="InterPro" id="IPR014718">
    <property type="entry name" value="GH-type_carb-bd"/>
</dbReference>
<feature type="region of interest" description="Disordered" evidence="1">
    <location>
        <begin position="145"/>
        <end position="304"/>
    </location>
</feature>
<dbReference type="RefSeq" id="WP_133725682.1">
    <property type="nucleotide sequence ID" value="NZ_SOAN01000001.1"/>
</dbReference>
<organism evidence="2 3">
    <name type="scientific">Nesterenkonia aurantiaca</name>
    <dbReference type="NCBI Taxonomy" id="1436010"/>
    <lineage>
        <taxon>Bacteria</taxon>
        <taxon>Bacillati</taxon>
        <taxon>Actinomycetota</taxon>
        <taxon>Actinomycetes</taxon>
        <taxon>Micrococcales</taxon>
        <taxon>Micrococcaceae</taxon>
        <taxon>Nesterenkonia</taxon>
    </lineage>
</organism>
<dbReference type="GO" id="GO:0005975">
    <property type="term" value="P:carbohydrate metabolic process"/>
    <property type="evidence" value="ECO:0007669"/>
    <property type="project" value="InterPro"/>
</dbReference>
<dbReference type="Gene3D" id="2.70.98.10">
    <property type="match status" value="2"/>
</dbReference>
<dbReference type="InterPro" id="IPR008183">
    <property type="entry name" value="Aldose_1/G6P_1-epimerase"/>
</dbReference>
<sequence>MDATNPVSITGGGYSAQISLLGGQLLNLTHHEDELIVPAAKTEGAFAGAVLAPWPNRTKGGRYTFNGVEHLLPVSEEATGAALHGLLMDLPLRVISQKESEVQLAGWLESSEGYPFGLDIALTYRVSADLGLAATLMARYRPEELTEDATPGQDELPAEPEDTVEPSEGLEAAAPETPEDESNEDTGAEPAEADQAGTDQAEAAEGEGVEHEFAASASEDPSAEGSEPAGSEAAAPDAEVPDAEVPDAEVPEDPEAEASERDSSGPSEGSEAEPTETDASTASESTETDPSPTPVPQTAPFGAGFHPYLTAGGASLRECRLRLPARTMLKTKADGTVTGRKTVAQDFDLTNGPLLSGRTIDHAFTDLPEEGWTAELIHGPSGFVVRMIADSPWVQVYTGERIDRAGVAVEPMTCPPNALNSGEDLIHLEPGKWFRMGYSIEAIRAA</sequence>
<accession>A0A4R7G8A1</accession>
<dbReference type="EMBL" id="SOAN01000001">
    <property type="protein sequence ID" value="TDS87706.1"/>
    <property type="molecule type" value="Genomic_DNA"/>
</dbReference>
<dbReference type="SUPFAM" id="SSF74650">
    <property type="entry name" value="Galactose mutarotase-like"/>
    <property type="match status" value="2"/>
</dbReference>
<gene>
    <name evidence="2" type="ORF">EV640_101500</name>
</gene>
<dbReference type="Pfam" id="PF01263">
    <property type="entry name" value="Aldose_epim"/>
    <property type="match status" value="2"/>
</dbReference>
<dbReference type="GO" id="GO:0030246">
    <property type="term" value="F:carbohydrate binding"/>
    <property type="evidence" value="ECO:0007669"/>
    <property type="project" value="InterPro"/>
</dbReference>
<feature type="compositionally biased region" description="Acidic residues" evidence="1">
    <location>
        <begin position="239"/>
        <end position="257"/>
    </location>
</feature>
<evidence type="ECO:0000313" key="2">
    <source>
        <dbReference type="EMBL" id="TDS87706.1"/>
    </source>
</evidence>
<feature type="compositionally biased region" description="Acidic residues" evidence="1">
    <location>
        <begin position="156"/>
        <end position="165"/>
    </location>
</feature>
<proteinExistence type="predicted"/>
<feature type="compositionally biased region" description="Low complexity" evidence="1">
    <location>
        <begin position="223"/>
        <end position="238"/>
    </location>
</feature>
<dbReference type="GO" id="GO:0016853">
    <property type="term" value="F:isomerase activity"/>
    <property type="evidence" value="ECO:0007669"/>
    <property type="project" value="InterPro"/>
</dbReference>
<reference evidence="2 3" key="1">
    <citation type="submission" date="2019-03" db="EMBL/GenBank/DDBJ databases">
        <title>Genomic Encyclopedia of Type Strains, Phase III (KMG-III): the genomes of soil and plant-associated and newly described type strains.</title>
        <authorList>
            <person name="Whitman W."/>
        </authorList>
    </citation>
    <scope>NUCLEOTIDE SEQUENCE [LARGE SCALE GENOMIC DNA]</scope>
    <source>
        <strain evidence="2 3">DSM 27373</strain>
    </source>
</reference>
<evidence type="ECO:0000256" key="1">
    <source>
        <dbReference type="SAM" id="MobiDB-lite"/>
    </source>
</evidence>